<comment type="caution">
    <text evidence="3">The sequence shown here is derived from an EMBL/GenBank/DDBJ whole genome shotgun (WGS) entry which is preliminary data.</text>
</comment>
<comment type="similarity">
    <text evidence="1">Belongs to the ClpS family.</text>
</comment>
<dbReference type="Proteomes" id="UP000267908">
    <property type="component" value="Unassembled WGS sequence"/>
</dbReference>
<proteinExistence type="inferred from homology"/>
<accession>A0A0P9PW20</accession>
<comment type="function">
    <text evidence="1">Involved in the modulation of the specificity of the ClpAP-mediated ATP-dependent protein degradation.</text>
</comment>
<protein>
    <recommendedName>
        <fullName evidence="1">ATP-dependent Clp protease adapter protein ClpS</fullName>
    </recommendedName>
</protein>
<keyword evidence="3" id="KW-0645">Protease</keyword>
<dbReference type="GO" id="GO:0008233">
    <property type="term" value="F:peptidase activity"/>
    <property type="evidence" value="ECO:0007669"/>
    <property type="project" value="UniProtKB-KW"/>
</dbReference>
<dbReference type="EMBL" id="RBQG01000078">
    <property type="protein sequence ID" value="RMP16516.1"/>
    <property type="molecule type" value="Genomic_DNA"/>
</dbReference>
<gene>
    <name evidence="1" type="primary">clpS</name>
    <name evidence="3" type="ORF">ALQ28_100085</name>
</gene>
<dbReference type="NCBIfam" id="NF000669">
    <property type="entry name" value="PRK00033.1-2"/>
    <property type="match status" value="1"/>
</dbReference>
<dbReference type="Gene3D" id="3.30.1390.10">
    <property type="match status" value="1"/>
</dbReference>
<organism evidence="3 4">
    <name type="scientific">Pseudomonas syringae pv. delphinii</name>
    <dbReference type="NCBI Taxonomy" id="192088"/>
    <lineage>
        <taxon>Bacteria</taxon>
        <taxon>Pseudomonadati</taxon>
        <taxon>Pseudomonadota</taxon>
        <taxon>Gammaproteobacteria</taxon>
        <taxon>Pseudomonadales</taxon>
        <taxon>Pseudomonadaceae</taxon>
        <taxon>Pseudomonas</taxon>
    </lineage>
</organism>
<name>A0A0P9PW20_9PSED</name>
<keyword evidence="3" id="KW-0378">Hydrolase</keyword>
<dbReference type="AlphaFoldDB" id="A0A0P9PW20"/>
<dbReference type="InterPro" id="IPR022935">
    <property type="entry name" value="ClpS"/>
</dbReference>
<evidence type="ECO:0000259" key="2">
    <source>
        <dbReference type="Pfam" id="PF02617"/>
    </source>
</evidence>
<dbReference type="GO" id="GO:0030163">
    <property type="term" value="P:protein catabolic process"/>
    <property type="evidence" value="ECO:0007669"/>
    <property type="project" value="InterPro"/>
</dbReference>
<dbReference type="NCBIfam" id="NF000672">
    <property type="entry name" value="PRK00033.1-5"/>
    <property type="match status" value="1"/>
</dbReference>
<dbReference type="GO" id="GO:0006508">
    <property type="term" value="P:proteolysis"/>
    <property type="evidence" value="ECO:0007669"/>
    <property type="project" value="UniProtKB-UniRule"/>
</dbReference>
<dbReference type="PANTHER" id="PTHR33473:SF19">
    <property type="entry name" value="ATP-DEPENDENT CLP PROTEASE ADAPTER PROTEIN CLPS"/>
    <property type="match status" value="1"/>
</dbReference>
<comment type="subunit">
    <text evidence="1">Binds to the N-terminal domain of the chaperone ClpA.</text>
</comment>
<dbReference type="HAMAP" id="MF_00302">
    <property type="entry name" value="ClpS"/>
    <property type="match status" value="1"/>
</dbReference>
<dbReference type="InterPro" id="IPR003769">
    <property type="entry name" value="ClpS_core"/>
</dbReference>
<evidence type="ECO:0000313" key="3">
    <source>
        <dbReference type="EMBL" id="RMP16516.1"/>
    </source>
</evidence>
<dbReference type="SUPFAM" id="SSF54736">
    <property type="entry name" value="ClpS-like"/>
    <property type="match status" value="1"/>
</dbReference>
<dbReference type="Pfam" id="PF02617">
    <property type="entry name" value="ClpS"/>
    <property type="match status" value="1"/>
</dbReference>
<sequence>MRLVAQSALKRTFLSMHAFSKIRLTFNQDGPQSHEDDSAGIAVQDAKPTLQAPPMYKVVLFNDDYTPMDFVVEVLEVFFNLNRELATKVMLAVHTEGRAVCGLFTRDIAETKAAQVNQYARESQHPLLCEIEKDG</sequence>
<reference evidence="3 4" key="1">
    <citation type="submission" date="2018-08" db="EMBL/GenBank/DDBJ databases">
        <title>Recombination of ecologically and evolutionarily significant loci maintains genetic cohesion in the Pseudomonas syringae species complex.</title>
        <authorList>
            <person name="Dillon M."/>
            <person name="Thakur S."/>
            <person name="Almeida R.N.D."/>
            <person name="Weir B.S."/>
            <person name="Guttman D.S."/>
        </authorList>
    </citation>
    <scope>NUCLEOTIDE SEQUENCE [LARGE SCALE GENOMIC DNA]</scope>
    <source>
        <strain evidence="3 4">ICMP 4330</strain>
    </source>
</reference>
<dbReference type="FunFam" id="3.30.1390.10:FF:000002">
    <property type="entry name" value="ATP-dependent Clp protease adapter protein ClpS"/>
    <property type="match status" value="1"/>
</dbReference>
<dbReference type="PANTHER" id="PTHR33473">
    <property type="entry name" value="ATP-DEPENDENT CLP PROTEASE ADAPTER PROTEIN CLPS1, CHLOROPLASTIC"/>
    <property type="match status" value="1"/>
</dbReference>
<evidence type="ECO:0000313" key="4">
    <source>
        <dbReference type="Proteomes" id="UP000267908"/>
    </source>
</evidence>
<feature type="domain" description="Adaptor protein ClpS core" evidence="2">
    <location>
        <begin position="52"/>
        <end position="130"/>
    </location>
</feature>
<evidence type="ECO:0000256" key="1">
    <source>
        <dbReference type="HAMAP-Rule" id="MF_00302"/>
    </source>
</evidence>
<dbReference type="InterPro" id="IPR014719">
    <property type="entry name" value="Ribosomal_bL12_C/ClpS-like"/>
</dbReference>